<reference evidence="2" key="2">
    <citation type="submission" date="2012-06" db="EMBL/GenBank/DDBJ databases">
        <title>Comparative genomic analyses of Aspergillus oryzae 3.042 and A. oryzae RIB40 for soy-sauce fermentation.</title>
        <authorList>
            <person name="Zhao G."/>
            <person name="Hou L."/>
            <person name="Wang C."/>
            <person name="Cao X."/>
        </authorList>
    </citation>
    <scope>NUCLEOTIDE SEQUENCE [LARGE SCALE GENOMIC DNA]</scope>
    <source>
        <strain evidence="2">3.042</strain>
    </source>
</reference>
<accession>I8U350</accession>
<protein>
    <submittedName>
        <fullName evidence="1">Uncharacterized protein</fullName>
    </submittedName>
</protein>
<comment type="caution">
    <text evidence="1">The sequence shown here is derived from an EMBL/GenBank/DDBJ whole genome shotgun (WGS) entry which is preliminary data.</text>
</comment>
<name>I8U350_ASPO3</name>
<organism evidence="1 2">
    <name type="scientific">Aspergillus oryzae (strain 3.042)</name>
    <name type="common">Yellow koji mold</name>
    <dbReference type="NCBI Taxonomy" id="1160506"/>
    <lineage>
        <taxon>Eukaryota</taxon>
        <taxon>Fungi</taxon>
        <taxon>Dikarya</taxon>
        <taxon>Ascomycota</taxon>
        <taxon>Pezizomycotina</taxon>
        <taxon>Eurotiomycetes</taxon>
        <taxon>Eurotiomycetidae</taxon>
        <taxon>Eurotiales</taxon>
        <taxon>Aspergillaceae</taxon>
        <taxon>Aspergillus</taxon>
        <taxon>Aspergillus subgen. Circumdati</taxon>
    </lineage>
</organism>
<dbReference type="AlphaFoldDB" id="I8U350"/>
<dbReference type="Proteomes" id="UP000002812">
    <property type="component" value="Unassembled WGS sequence"/>
</dbReference>
<evidence type="ECO:0000313" key="2">
    <source>
        <dbReference type="Proteomes" id="UP000002812"/>
    </source>
</evidence>
<gene>
    <name evidence="1" type="ORF">Ao3042_02463</name>
</gene>
<reference evidence="1 2" key="1">
    <citation type="journal article" date="2012" name="Eukaryot. Cell">
        <title>Draft genome sequence of Aspergillus oryzae strain 3.042.</title>
        <authorList>
            <person name="Zhao G."/>
            <person name="Yao Y."/>
            <person name="Qi W."/>
            <person name="Wang C."/>
            <person name="Hou L."/>
            <person name="Zeng B."/>
            <person name="Cao X."/>
        </authorList>
    </citation>
    <scope>NUCLEOTIDE SEQUENCE [LARGE SCALE GENOMIC DNA]</scope>
    <source>
        <strain evidence="1 2">3.042</strain>
    </source>
</reference>
<evidence type="ECO:0000313" key="1">
    <source>
        <dbReference type="EMBL" id="EIT81118.1"/>
    </source>
</evidence>
<proteinExistence type="predicted"/>
<dbReference type="EMBL" id="AKHY01000110">
    <property type="protein sequence ID" value="EIT81118.1"/>
    <property type="molecule type" value="Genomic_DNA"/>
</dbReference>
<dbReference type="HOGENOM" id="CLU_1992152_0_0_1"/>
<sequence length="127" mass="14048">MSSNEFPHNLRSITEFQGIIGFRASTSSNHSFPFSSHITSARELRIGGKSNSCPKISSSLRSTSLVGDSVESRNSTEGNCIQSVDALTWLLRFSKLFVVLELFRQSCTQPDYTLRTCRTIAQLLAAL</sequence>